<dbReference type="SUPFAM" id="SSF51395">
    <property type="entry name" value="FMN-linked oxidoreductases"/>
    <property type="match status" value="1"/>
</dbReference>
<keyword evidence="3 7" id="KW-0288">FMN</keyword>
<dbReference type="RefSeq" id="WP_058122634.1">
    <property type="nucleotide sequence ID" value="NZ_CYRX01000010.1"/>
</dbReference>
<accession>A0A0P1EWL1</accession>
<dbReference type="Pfam" id="PF01070">
    <property type="entry name" value="FMN_dh"/>
    <property type="match status" value="1"/>
</dbReference>
<reference evidence="9 10" key="1">
    <citation type="submission" date="2015-09" db="EMBL/GenBank/DDBJ databases">
        <authorList>
            <consortium name="Swine Surveillance"/>
        </authorList>
    </citation>
    <scope>NUCLEOTIDE SEQUENCE [LARGE SCALE GENOMIC DNA]</scope>
    <source>
        <strain evidence="9 10">CECT 5294</strain>
    </source>
</reference>
<feature type="binding site" evidence="7">
    <location>
        <position position="171"/>
    </location>
    <ligand>
        <name>glyoxylate</name>
        <dbReference type="ChEBI" id="CHEBI:36655"/>
    </ligand>
</feature>
<dbReference type="GO" id="GO:0010181">
    <property type="term" value="F:FMN binding"/>
    <property type="evidence" value="ECO:0007669"/>
    <property type="project" value="InterPro"/>
</dbReference>
<protein>
    <submittedName>
        <fullName evidence="9">(S)-mandelate dehydrogenase</fullName>
        <ecNumber evidence="9">1.1.99.31</ecNumber>
    </submittedName>
</protein>
<dbReference type="CDD" id="cd02809">
    <property type="entry name" value="alpha_hydroxyacid_oxid_FMN"/>
    <property type="match status" value="1"/>
</dbReference>
<dbReference type="AlphaFoldDB" id="A0A0P1EWL1"/>
<feature type="binding site" evidence="7">
    <location>
        <begin position="304"/>
        <end position="308"/>
    </location>
    <ligand>
        <name>FMN</name>
        <dbReference type="ChEBI" id="CHEBI:58210"/>
    </ligand>
</feature>
<dbReference type="GO" id="GO:0004459">
    <property type="term" value="F:L-lactate dehydrogenase (NAD+) activity"/>
    <property type="evidence" value="ECO:0007669"/>
    <property type="project" value="TreeGrafter"/>
</dbReference>
<evidence type="ECO:0000256" key="3">
    <source>
        <dbReference type="ARBA" id="ARBA00022643"/>
    </source>
</evidence>
<feature type="binding site" evidence="7">
    <location>
        <position position="113"/>
    </location>
    <ligand>
        <name>FMN</name>
        <dbReference type="ChEBI" id="CHEBI:58210"/>
    </ligand>
</feature>
<comment type="similarity">
    <text evidence="5">Belongs to the FMN-dependent alpha-hydroxy acid dehydrogenase family.</text>
</comment>
<organism evidence="9 10">
    <name type="scientific">Thalassobacter stenotrophicus</name>
    <dbReference type="NCBI Taxonomy" id="266809"/>
    <lineage>
        <taxon>Bacteria</taxon>
        <taxon>Pseudomonadati</taxon>
        <taxon>Pseudomonadota</taxon>
        <taxon>Alphaproteobacteria</taxon>
        <taxon>Rhodobacterales</taxon>
        <taxon>Roseobacteraceae</taxon>
        <taxon>Thalassobacter</taxon>
    </lineage>
</organism>
<dbReference type="PIRSF" id="PIRSF000138">
    <property type="entry name" value="Al-hdrx_acd_dh"/>
    <property type="match status" value="1"/>
</dbReference>
<keyword evidence="4 9" id="KW-0560">Oxidoreductase</keyword>
<feature type="binding site" evidence="7">
    <location>
        <position position="31"/>
    </location>
    <ligand>
        <name>glyoxylate</name>
        <dbReference type="ChEBI" id="CHEBI:36655"/>
    </ligand>
</feature>
<dbReference type="Proteomes" id="UP000051298">
    <property type="component" value="Unassembled WGS sequence"/>
</dbReference>
<dbReference type="EC" id="1.1.99.31" evidence="9"/>
<dbReference type="InterPro" id="IPR000262">
    <property type="entry name" value="FMN-dep_DH"/>
</dbReference>
<feature type="domain" description="FMN hydroxy acid dehydrogenase" evidence="8">
    <location>
        <begin position="5"/>
        <end position="374"/>
    </location>
</feature>
<dbReference type="EMBL" id="CYRX01000010">
    <property type="protein sequence ID" value="CUH59419.1"/>
    <property type="molecule type" value="Genomic_DNA"/>
</dbReference>
<dbReference type="Gene3D" id="3.20.20.70">
    <property type="entry name" value="Aldolase class I"/>
    <property type="match status" value="1"/>
</dbReference>
<evidence type="ECO:0000256" key="4">
    <source>
        <dbReference type="ARBA" id="ARBA00023002"/>
    </source>
</evidence>
<dbReference type="GO" id="GO:0005886">
    <property type="term" value="C:plasma membrane"/>
    <property type="evidence" value="ECO:0007669"/>
    <property type="project" value="TreeGrafter"/>
</dbReference>
<dbReference type="InterPro" id="IPR037396">
    <property type="entry name" value="FMN_HAD"/>
</dbReference>
<evidence type="ECO:0000313" key="10">
    <source>
        <dbReference type="Proteomes" id="UP000051298"/>
    </source>
</evidence>
<feature type="binding site" evidence="7">
    <location>
        <position position="249"/>
    </location>
    <ligand>
        <name>FMN</name>
        <dbReference type="ChEBI" id="CHEBI:58210"/>
    </ligand>
</feature>
<proteinExistence type="inferred from homology"/>
<evidence type="ECO:0000256" key="5">
    <source>
        <dbReference type="ARBA" id="ARBA00024042"/>
    </source>
</evidence>
<evidence type="ECO:0000313" key="9">
    <source>
        <dbReference type="EMBL" id="CUH59419.1"/>
    </source>
</evidence>
<feature type="binding site" evidence="7">
    <location>
        <position position="136"/>
    </location>
    <ligand>
        <name>glyoxylate</name>
        <dbReference type="ChEBI" id="CHEBI:36655"/>
    </ligand>
</feature>
<evidence type="ECO:0000256" key="1">
    <source>
        <dbReference type="ARBA" id="ARBA00001917"/>
    </source>
</evidence>
<keyword evidence="2 7" id="KW-0285">Flavoprotein</keyword>
<name>A0A0P1EWL1_9RHOB</name>
<dbReference type="PROSITE" id="PS51349">
    <property type="entry name" value="FMN_HYDROXY_ACID_DH_2"/>
    <property type="match status" value="1"/>
</dbReference>
<dbReference type="InterPro" id="IPR012133">
    <property type="entry name" value="Alpha-hydoxy_acid_DH_FMN"/>
</dbReference>
<evidence type="ECO:0000259" key="8">
    <source>
        <dbReference type="PROSITE" id="PS51349"/>
    </source>
</evidence>
<dbReference type="PANTHER" id="PTHR10578:SF107">
    <property type="entry name" value="2-HYDROXYACID OXIDASE 1"/>
    <property type="match status" value="1"/>
</dbReference>
<evidence type="ECO:0000256" key="2">
    <source>
        <dbReference type="ARBA" id="ARBA00022630"/>
    </source>
</evidence>
<feature type="binding site" evidence="7">
    <location>
        <position position="134"/>
    </location>
    <ligand>
        <name>FMN</name>
        <dbReference type="ChEBI" id="CHEBI:58210"/>
    </ligand>
</feature>
<feature type="binding site" evidence="7">
    <location>
        <position position="276"/>
    </location>
    <ligand>
        <name>glyoxylate</name>
        <dbReference type="ChEBI" id="CHEBI:36655"/>
    </ligand>
</feature>
<feature type="binding site" evidence="7">
    <location>
        <position position="271"/>
    </location>
    <ligand>
        <name>FMN</name>
        <dbReference type="ChEBI" id="CHEBI:58210"/>
    </ligand>
</feature>
<dbReference type="InterPro" id="IPR013785">
    <property type="entry name" value="Aldolase_TIM"/>
</dbReference>
<dbReference type="GO" id="GO:0033720">
    <property type="term" value="F:(S)-mandelate dehydrogenase activity"/>
    <property type="evidence" value="ECO:0007669"/>
    <property type="project" value="UniProtKB-EC"/>
</dbReference>
<dbReference type="eggNOG" id="COG1304">
    <property type="taxonomic scope" value="Bacteria"/>
</dbReference>
<feature type="binding site" evidence="7">
    <location>
        <position position="162"/>
    </location>
    <ligand>
        <name>FMN</name>
        <dbReference type="ChEBI" id="CHEBI:58210"/>
    </ligand>
</feature>
<feature type="binding site" evidence="7">
    <location>
        <begin position="327"/>
        <end position="328"/>
    </location>
    <ligand>
        <name>FMN</name>
        <dbReference type="ChEBI" id="CHEBI:58210"/>
    </ligand>
</feature>
<comment type="cofactor">
    <cofactor evidence="1">
        <name>FMN</name>
        <dbReference type="ChEBI" id="CHEBI:58210"/>
    </cofactor>
</comment>
<feature type="binding site" evidence="7">
    <location>
        <position position="273"/>
    </location>
    <ligand>
        <name>glyoxylate</name>
        <dbReference type="ChEBI" id="CHEBI:36655"/>
    </ligand>
</feature>
<gene>
    <name evidence="9" type="primary">mdlB</name>
    <name evidence="9" type="ORF">THS5294_00705</name>
</gene>
<dbReference type="PANTHER" id="PTHR10578">
    <property type="entry name" value="S -2-HYDROXY-ACID OXIDASE-RELATED"/>
    <property type="match status" value="1"/>
</dbReference>
<evidence type="ECO:0000256" key="7">
    <source>
        <dbReference type="PIRSR" id="PIRSR000138-2"/>
    </source>
</evidence>
<evidence type="ECO:0000256" key="6">
    <source>
        <dbReference type="PIRSR" id="PIRSR000138-1"/>
    </source>
</evidence>
<dbReference type="STRING" id="266809.PM03_03855"/>
<dbReference type="GO" id="GO:0009060">
    <property type="term" value="P:aerobic respiration"/>
    <property type="evidence" value="ECO:0007669"/>
    <property type="project" value="TreeGrafter"/>
</dbReference>
<sequence>MIRGPWKTDIHSYEDARAAAQRYLPWMVFDYIDGAAGTGAGEARNRAALRSIQLTPRVLRNVSARDISTTVFDQLCQVPFGIAPMGMCNLSRPGADLMLAKIAAQHNVPIGASTVASTSLEDMHKASDGNAWFQLYFSGDGSGTERLVQRAKDAGYKTLIVTLDVPEVGRRPRELRRGFKMPFKIGLPQFIDFALHPEWSIGSLIAGKPDMANFTEPGWEFDRTESRARADWGFLKRIRQMWDGNLVAKGVCHVGDALKLRDAGVDAIQVSSHGGRQLDSGVPPIEALLDIRNAIGPDFPLFYDTGVRSGEDIVKAYVQGASFVFLGRGMQFACAAGGAATLAQYWDLLAQDVSITMAQLGCTTIEELKHLRMQ</sequence>
<feature type="active site" description="Proton acceptor" evidence="6">
    <location>
        <position position="273"/>
    </location>
</feature>
<feature type="binding site" evidence="7">
    <location>
        <begin position="84"/>
        <end position="86"/>
    </location>
    <ligand>
        <name>FMN</name>
        <dbReference type="ChEBI" id="CHEBI:58210"/>
    </ligand>
</feature>